<comment type="caution">
    <text evidence="1">The sequence shown here is derived from an EMBL/GenBank/DDBJ whole genome shotgun (WGS) entry which is preliminary data.</text>
</comment>
<dbReference type="EMBL" id="BMII01000052">
    <property type="protein sequence ID" value="GGB75420.1"/>
    <property type="molecule type" value="Genomic_DNA"/>
</dbReference>
<protein>
    <submittedName>
        <fullName evidence="1">Uncharacterized protein</fullName>
    </submittedName>
</protein>
<dbReference type="RefSeq" id="WP_188741026.1">
    <property type="nucleotide sequence ID" value="NZ_BMII01000052.1"/>
</dbReference>
<proteinExistence type="predicted"/>
<gene>
    <name evidence="1" type="ORF">GCM10011607_39660</name>
</gene>
<evidence type="ECO:0000313" key="1">
    <source>
        <dbReference type="EMBL" id="GGB75420.1"/>
    </source>
</evidence>
<organism evidence="1 2">
    <name type="scientific">Shewanella inventionis</name>
    <dbReference type="NCBI Taxonomy" id="1738770"/>
    <lineage>
        <taxon>Bacteria</taxon>
        <taxon>Pseudomonadati</taxon>
        <taxon>Pseudomonadota</taxon>
        <taxon>Gammaproteobacteria</taxon>
        <taxon>Alteromonadales</taxon>
        <taxon>Shewanellaceae</taxon>
        <taxon>Shewanella</taxon>
    </lineage>
</organism>
<evidence type="ECO:0000313" key="2">
    <source>
        <dbReference type="Proteomes" id="UP000617555"/>
    </source>
</evidence>
<reference evidence="2" key="1">
    <citation type="journal article" date="2019" name="Int. J. Syst. Evol. Microbiol.">
        <title>The Global Catalogue of Microorganisms (GCM) 10K type strain sequencing project: providing services to taxonomists for standard genome sequencing and annotation.</title>
        <authorList>
            <consortium name="The Broad Institute Genomics Platform"/>
            <consortium name="The Broad Institute Genome Sequencing Center for Infectious Disease"/>
            <person name="Wu L."/>
            <person name="Ma J."/>
        </authorList>
    </citation>
    <scope>NUCLEOTIDE SEQUENCE [LARGE SCALE GENOMIC DNA]</scope>
    <source>
        <strain evidence="2">CGMCC 1.15339</strain>
    </source>
</reference>
<name>A0ABQ1JV44_9GAMM</name>
<dbReference type="Proteomes" id="UP000617555">
    <property type="component" value="Unassembled WGS sequence"/>
</dbReference>
<sequence length="82" mass="9203">MSKKYATFLPAALAAALTYNPDLLDTEVFGALIAELHENEIFGDVETPLDSIAGRGDDFLLAMFPRLSMFWKQAFIKDYIEL</sequence>
<accession>A0ABQ1JV44</accession>
<keyword evidence="2" id="KW-1185">Reference proteome</keyword>